<name>A0ABX3ZM66_9BACL</name>
<evidence type="ECO:0000256" key="1">
    <source>
        <dbReference type="SAM" id="Coils"/>
    </source>
</evidence>
<evidence type="ECO:0000313" key="4">
    <source>
        <dbReference type="Proteomes" id="UP000196594"/>
    </source>
</evidence>
<dbReference type="EMBL" id="NHNT01000001">
    <property type="protein sequence ID" value="OUZ40799.1"/>
    <property type="molecule type" value="Genomic_DNA"/>
</dbReference>
<evidence type="ECO:0000256" key="2">
    <source>
        <dbReference type="SAM" id="SignalP"/>
    </source>
</evidence>
<keyword evidence="4" id="KW-1185">Reference proteome</keyword>
<evidence type="ECO:0008006" key="5">
    <source>
        <dbReference type="Google" id="ProtNLM"/>
    </source>
</evidence>
<protein>
    <recommendedName>
        <fullName evidence="5">Cell wall-binding protein</fullName>
    </recommendedName>
</protein>
<keyword evidence="2" id="KW-0732">Signal</keyword>
<dbReference type="RefSeq" id="WP_087615635.1">
    <property type="nucleotide sequence ID" value="NZ_JAFBEY010000002.1"/>
</dbReference>
<feature type="chain" id="PRO_5045264869" description="Cell wall-binding protein" evidence="2">
    <location>
        <begin position="24"/>
        <end position="1346"/>
    </location>
</feature>
<reference evidence="3 4" key="1">
    <citation type="journal article" date="2017" name="Int. J. Syst. Evol. Microbiol.">
        <title>Solibacillus kalamii sp. nov., isolated from a high-efficiency particulate arrestance filter system used in the International Space Station.</title>
        <authorList>
            <person name="Checinska Sielaff A."/>
            <person name="Kumar R.M."/>
            <person name="Pal D."/>
            <person name="Mayilraj S."/>
            <person name="Venkateswaran K."/>
        </authorList>
    </citation>
    <scope>NUCLEOTIDE SEQUENCE [LARGE SCALE GENOMIC DNA]</scope>
    <source>
        <strain evidence="3 4">ISSFR-015</strain>
    </source>
</reference>
<proteinExistence type="predicted"/>
<organism evidence="3 4">
    <name type="scientific">Solibacillus kalamii</name>
    <dbReference type="NCBI Taxonomy" id="1748298"/>
    <lineage>
        <taxon>Bacteria</taxon>
        <taxon>Bacillati</taxon>
        <taxon>Bacillota</taxon>
        <taxon>Bacilli</taxon>
        <taxon>Bacillales</taxon>
        <taxon>Caryophanaceae</taxon>
        <taxon>Solibacillus</taxon>
    </lineage>
</organism>
<feature type="signal peptide" evidence="2">
    <location>
        <begin position="1"/>
        <end position="23"/>
    </location>
</feature>
<gene>
    <name evidence="3" type="ORF">CBM15_02695</name>
</gene>
<comment type="caution">
    <text evidence="3">The sequence shown here is derived from an EMBL/GenBank/DDBJ whole genome shotgun (WGS) entry which is preliminary data.</text>
</comment>
<accession>A0ABX3ZM66</accession>
<sequence length="1346" mass="149481">MKKNLKVGLMAGLLITPAIVAQAGEAEASATPAPFNVVASVTAEGLLNSFKAANEESTSATLTQERTIYNTYKDDETYADIMPLIDAKLTYLEKYTQLKQDAAKVKSLISKLTNSNKNLVADRQAALEAIENLNISLENAGSELSNTVNGNAGTFLETLLYYDENGQTDFINKYVTAASLSHLQSFEEQTTAIEQFIENHISPITTLTAQESFSKESFISVVANARNEFNDITDLAFKNVLKVQLVENNTGIEQFIKNAESDIKKSQTVEDKIKDLVDNPPTATTFNSKVNALVKEYGQLTAVQKNLVPNGDELKPYENVLNVVNEITRISKLSANTEGFREEAENVGTLYNALDPLDTRLVVNYDKLLEMQAAIEIAQKVETEIAKIDSAKYEEKSSIVADARAAYNALSTTERKYVLKELSDLLTSWEKSTATAATINKQIDAIKTDLFANMDDEKLTDTKKRSTTISFITKVRTAESSYAKIKENERELVSKRDILEAFIPIVDIADKVVNLNVTSSTYLEDLTTAENKLNEWDSLKEAILPDDAENIEKLHQFLTSYLRLQKEERSIAAKLDADILAFKTADIVDLQQIDAAREKYNSLSANGKRLVKNIKVLTEIEQANKAILNTIQAISKIDVMAKDFTRKTTAAETSFNKLAEPMQGLVYNRDKLVELLPFAKLMLEIDAMRSTTPEFKVSLSKVQNDFANMLKDYNAPSEPVTDLENIQLRLFTEYGKKLKGFETIVSDSFSIESRIDALQTKSGEAFITDLAEVSAAYKKLDSATKRNVGNAKVLTELERDYKASLKVIDLIEKLPVHTDRNFPSKVAAAQKAYERLTDKQKQDVYNYGSKLSDILKVADLINRIEKLRVGSKTYEAEVAAIRAEYAALTAPEQELVHNITKLASAEQGVSDAKKVVALIDAAIPTAEGYIQKLIDARNGYDSLSKSDQRLVTNYKDLTTRERGVKPVLKLDNDILALDPSNARTFISMYQSAEKAYEKLTMSERALLVNSEKLLGNLATIYNVVNTINSIKSSSKTFVEETAAARALYNELPAELAAQVSNLPTLQEHELNVEGGAKVDAMIRALNAAPANEFIAKIKEAREAYKSLSSANKKGVTLEPELKEQEKYIKPIEAAINAIEGLSNPRNDLSRQFNTVNNALKKLDDKQKEYVTNMDQYSNLSNVIHVYTLIAGLTPSDKYYQGNMEAAKLAYDKLSEEEKLKVTNYYKLQEAVLDMTEVQKVTTIIASLNSSSSSFATDVTSALAAYKALPSGSKRQVLNYSVLQQAEKDLKAAERVIKQIEDLDSTLRTYASRAKSAKTAYDRLTNDQKSLVKNYNKLQAAIFELGL</sequence>
<feature type="coiled-coil region" evidence="1">
    <location>
        <begin position="1282"/>
        <end position="1340"/>
    </location>
</feature>
<evidence type="ECO:0000313" key="3">
    <source>
        <dbReference type="EMBL" id="OUZ40799.1"/>
    </source>
</evidence>
<keyword evidence="1" id="KW-0175">Coiled coil</keyword>
<dbReference type="Proteomes" id="UP000196594">
    <property type="component" value="Unassembled WGS sequence"/>
</dbReference>